<dbReference type="AlphaFoldDB" id="A0A6M1RCU7"/>
<accession>A0A6M1RCU7</accession>
<sequence length="119" mass="12549">MTRIYVPATLALLADWYAQGELPGTADGYAAPDDSEEAEYAALMSAADDSAALLDGPGRRVVVVVDAPDAIAHHLENQVVPLKLVAAVHADLADRPADADPDEDLGWFATQEIPDLIQG</sequence>
<dbReference type="Proteomes" id="UP000483261">
    <property type="component" value="Unassembled WGS sequence"/>
</dbReference>
<evidence type="ECO:0000313" key="2">
    <source>
        <dbReference type="Proteomes" id="UP000483261"/>
    </source>
</evidence>
<dbReference type="InterPro" id="IPR054206">
    <property type="entry name" value="DUF6912"/>
</dbReference>
<dbReference type="EMBL" id="JAALAA010000023">
    <property type="protein sequence ID" value="NGN95408.1"/>
    <property type="molecule type" value="Genomic_DNA"/>
</dbReference>
<name>A0A6M1RCU7_9ACTN</name>
<proteinExistence type="predicted"/>
<evidence type="ECO:0000313" key="1">
    <source>
        <dbReference type="EMBL" id="NGN95408.1"/>
    </source>
</evidence>
<reference evidence="1 2" key="1">
    <citation type="submission" date="2020-02" db="EMBL/GenBank/DDBJ databases">
        <title>Whole-genome analyses of novel actinobacteria.</title>
        <authorList>
            <person name="Sahin N."/>
        </authorList>
    </citation>
    <scope>NUCLEOTIDE SEQUENCE [LARGE SCALE GENOMIC DNA]</scope>
    <source>
        <strain evidence="1 2">KC13</strain>
    </source>
</reference>
<dbReference type="RefSeq" id="WP_165113152.1">
    <property type="nucleotide sequence ID" value="NZ_JAALAA010000023.1"/>
</dbReference>
<gene>
    <name evidence="1" type="ORF">G5C66_22050</name>
</gene>
<comment type="caution">
    <text evidence="1">The sequence shown here is derived from an EMBL/GenBank/DDBJ whole genome shotgun (WGS) entry which is preliminary data.</text>
</comment>
<keyword evidence="2" id="KW-1185">Reference proteome</keyword>
<dbReference type="Pfam" id="PF21853">
    <property type="entry name" value="DUF6912"/>
    <property type="match status" value="1"/>
</dbReference>
<protein>
    <submittedName>
        <fullName evidence="1">Uncharacterized protein</fullName>
    </submittedName>
</protein>
<organism evidence="1 2">
    <name type="scientific">Nocardioides turkmenicus</name>
    <dbReference type="NCBI Taxonomy" id="2711220"/>
    <lineage>
        <taxon>Bacteria</taxon>
        <taxon>Bacillati</taxon>
        <taxon>Actinomycetota</taxon>
        <taxon>Actinomycetes</taxon>
        <taxon>Propionibacteriales</taxon>
        <taxon>Nocardioidaceae</taxon>
        <taxon>Nocardioides</taxon>
    </lineage>
</organism>